<dbReference type="EMBL" id="JAIGNO010000009">
    <property type="protein sequence ID" value="MBX7483491.1"/>
    <property type="molecule type" value="Genomic_DNA"/>
</dbReference>
<organism evidence="1 2">
    <name type="scientific">Qipengyuania qiaonensis</name>
    <dbReference type="NCBI Taxonomy" id="2867240"/>
    <lineage>
        <taxon>Bacteria</taxon>
        <taxon>Pseudomonadati</taxon>
        <taxon>Pseudomonadota</taxon>
        <taxon>Alphaproteobacteria</taxon>
        <taxon>Sphingomonadales</taxon>
        <taxon>Erythrobacteraceae</taxon>
        <taxon>Qipengyuania</taxon>
    </lineage>
</organism>
<dbReference type="RefSeq" id="WP_221559303.1">
    <property type="nucleotide sequence ID" value="NZ_JAIGNO010000009.1"/>
</dbReference>
<keyword evidence="2" id="KW-1185">Reference proteome</keyword>
<reference evidence="1 2" key="1">
    <citation type="submission" date="2021-08" db="EMBL/GenBank/DDBJ databases">
        <title>Comparative Genomics Analysis of the Genus Qipengyuania Reveals Extensive Genetic Diversity and Metabolic Versatility, Including the Description of Fifteen Novel Species.</title>
        <authorList>
            <person name="Liu Y."/>
        </authorList>
    </citation>
    <scope>NUCLEOTIDE SEQUENCE [LARGE SCALE GENOMIC DNA]</scope>
    <source>
        <strain evidence="1 2">6D47A</strain>
    </source>
</reference>
<gene>
    <name evidence="1" type="ORF">K3174_13200</name>
</gene>
<protein>
    <submittedName>
        <fullName evidence="1">Uncharacterized protein</fullName>
    </submittedName>
</protein>
<evidence type="ECO:0000313" key="2">
    <source>
        <dbReference type="Proteomes" id="UP000755104"/>
    </source>
</evidence>
<dbReference type="Proteomes" id="UP000755104">
    <property type="component" value="Unassembled WGS sequence"/>
</dbReference>
<evidence type="ECO:0000313" key="1">
    <source>
        <dbReference type="EMBL" id="MBX7483491.1"/>
    </source>
</evidence>
<proteinExistence type="predicted"/>
<sequence>MTLPAVLISTPLAAQLSLPPWEGTPAAGQTMLEWIDPPILSYEIPPDRRADTSSCKERSETELDEVVLTCEPLLQAAKLFLRMEFAAQEPTGDRRRNQDEALAHADTLIAMTEEKAWPLQRYFLMKALLQKANIHQRRAEPSQALDALYEASENIFGIPGFDYELHQLEIERKIIDALLDLDRRDDAGLVHVTSSLIFERGVYPSGAISMYKATERLAVTSIYADDREYAREIVDTNLRDLITTIPDRNEQFGRTTLEDLQIYLAAGRGDESEIVQIIESRMAERPGRPPCRQTSSYFPQVVAPVHRAPQVQQALRDAGCTDQDFATIDTAIESGVANLGGKQILPPNTKP</sequence>
<accession>A0ABS7J848</accession>
<name>A0ABS7J848_9SPHN</name>
<comment type="caution">
    <text evidence="1">The sequence shown here is derived from an EMBL/GenBank/DDBJ whole genome shotgun (WGS) entry which is preliminary data.</text>
</comment>